<comment type="caution">
    <text evidence="12">The sequence shown here is derived from an EMBL/GenBank/DDBJ whole genome shotgun (WGS) entry which is preliminary data.</text>
</comment>
<keyword evidence="5 10" id="KW-0812">Transmembrane</keyword>
<proteinExistence type="inferred from homology"/>
<evidence type="ECO:0000256" key="2">
    <source>
        <dbReference type="ARBA" id="ARBA00004651"/>
    </source>
</evidence>
<dbReference type="PANTHER" id="PTHR31030:SF1">
    <property type="entry name" value="PLASMA MEMBRANE FUSION PROTEIN PRM1"/>
    <property type="match status" value="1"/>
</dbReference>
<feature type="region of interest" description="Disordered" evidence="11">
    <location>
        <begin position="658"/>
        <end position="704"/>
    </location>
</feature>
<gene>
    <name evidence="12" type="primary">PRM1</name>
    <name evidence="12" type="ORF">VKT23_001292</name>
</gene>
<evidence type="ECO:0000256" key="1">
    <source>
        <dbReference type="ARBA" id="ARBA00002512"/>
    </source>
</evidence>
<feature type="compositionally biased region" description="Low complexity" evidence="11">
    <location>
        <begin position="1006"/>
        <end position="1023"/>
    </location>
</feature>
<evidence type="ECO:0000313" key="13">
    <source>
        <dbReference type="Proteomes" id="UP001498398"/>
    </source>
</evidence>
<feature type="region of interest" description="Disordered" evidence="11">
    <location>
        <begin position="853"/>
        <end position="876"/>
    </location>
</feature>
<feature type="transmembrane region" description="Helical" evidence="10">
    <location>
        <begin position="399"/>
        <end position="420"/>
    </location>
</feature>
<evidence type="ECO:0000256" key="4">
    <source>
        <dbReference type="ARBA" id="ARBA00022475"/>
    </source>
</evidence>
<accession>A0ABR1KC32</accession>
<feature type="transmembrane region" description="Helical" evidence="10">
    <location>
        <begin position="299"/>
        <end position="321"/>
    </location>
</feature>
<keyword evidence="9" id="KW-0325">Glycoprotein</keyword>
<feature type="region of interest" description="Disordered" evidence="11">
    <location>
        <begin position="769"/>
        <end position="790"/>
    </location>
</feature>
<feature type="region of interest" description="Disordered" evidence="11">
    <location>
        <begin position="954"/>
        <end position="1073"/>
    </location>
</feature>
<comment type="caution">
    <text evidence="10">Lacks conserved residue(s) required for the propagation of feature annotation.</text>
</comment>
<comment type="similarity">
    <text evidence="3 10">Belongs to the PRM1 family.</text>
</comment>
<comment type="subcellular location">
    <subcellularLocation>
        <location evidence="2 10">Cell membrane</location>
        <topology evidence="2 10">Multi-pass membrane protein</topology>
    </subcellularLocation>
</comment>
<evidence type="ECO:0000313" key="12">
    <source>
        <dbReference type="EMBL" id="KAK7473193.1"/>
    </source>
</evidence>
<keyword evidence="7 10" id="KW-1133">Transmembrane helix</keyword>
<keyword evidence="4 10" id="KW-1003">Cell membrane</keyword>
<dbReference type="Proteomes" id="UP001498398">
    <property type="component" value="Unassembled WGS sequence"/>
</dbReference>
<dbReference type="PANTHER" id="PTHR31030">
    <property type="entry name" value="PLASMA MEMBRANE FUSION PROTEIN PRM1"/>
    <property type="match status" value="1"/>
</dbReference>
<evidence type="ECO:0000256" key="8">
    <source>
        <dbReference type="ARBA" id="ARBA00023136"/>
    </source>
</evidence>
<evidence type="ECO:0000256" key="5">
    <source>
        <dbReference type="ARBA" id="ARBA00022692"/>
    </source>
</evidence>
<protein>
    <recommendedName>
        <fullName evidence="10">Plasma membrane fusion protein PRM1</fullName>
    </recommendedName>
</protein>
<organism evidence="12 13">
    <name type="scientific">Marasmiellus scandens</name>
    <dbReference type="NCBI Taxonomy" id="2682957"/>
    <lineage>
        <taxon>Eukaryota</taxon>
        <taxon>Fungi</taxon>
        <taxon>Dikarya</taxon>
        <taxon>Basidiomycota</taxon>
        <taxon>Agaricomycotina</taxon>
        <taxon>Agaricomycetes</taxon>
        <taxon>Agaricomycetidae</taxon>
        <taxon>Agaricales</taxon>
        <taxon>Marasmiineae</taxon>
        <taxon>Omphalotaceae</taxon>
        <taxon>Marasmiellus</taxon>
    </lineage>
</organism>
<feature type="transmembrane region" description="Helical" evidence="10">
    <location>
        <begin position="609"/>
        <end position="631"/>
    </location>
</feature>
<sequence>MSLPSPPTYDAHYTSTGLKPYLELPHLLSLTWLAYPILSLIFIAFRLQLSLDSSQDAIASAKDNLLASCKAAERAATTAASMPRFMAVATNEQIADAVNGTMNAARATLVLALTIMEAVINFMIDIYRSTLFCFLELVIRGGLAIIIAAVQEFSQVVHDAAQGLQSGIQDSINGANSVISDAINAINKVNPFSDISAPTIPVPDLSSLDNVTLPTTFTDALTKLNDTLPTFNDIKEKIEQVIDTPFELLKKDINDTFIGINFNSSTLPVPQQNNLAFCDDMDLSVVDDLGRDLVKAAKIGIIIIILLILILIGLSCLLEWYKWRCQKAHLEYTRQAWTTDPTMYQQPKVVDHAPQMTLTDHNLLMLQANGSHPLITRIVNQLSARLRLSPSKHTNLSWFLHYILHPPALACFLIGFFGLLSVQVQLLAIGPLVDKYDDRAAATANDFTNTIAASINGSMYNQSSAYANDVNGQILGVQTTINDGMFGWVNTTTTTLNDTLVSFYDEIQGAVSTVFNGTFLEQPAQEFLRCFIGSKVEALENALTFLHDNLHVNMPTVNETALVLSQSQVDEASRPIAAAALGSGDGDDNNGLVAKLVNAYAESLKKERIMFAIFLGLWGLVVLMAIGIILWNSYGKAWVERRNRRKWERDQRAGGEGFVAPFRISEPTPLNSNEKGPTQLRDLTPLPSPTPQTIPRSPSPKPVFKVNNVSRVGSGPLETDVEQGKSWDNFFGGLSGAKKEMSSSFKPIRKSTGRFPTISYPKRLTGFGKTPVEDKFSEQDTRAPPVLPMDQNKRNTAWYTGLFAAMSGKKANDTIPDPYPYPYPASSSASATSSTRRLRPNLRISVERASTLRDGPLNNEHDAQMNSRWSTSPVEEPQEILRVAPWMGMLSPTRRSMTSPTQTQRSAAPNTRSPPRKEVNVPADVNSIYESSQMQIESAVPITSPVSNPFLSPPSNAPTFAPPLHHGFTGEPMNEGNIAGVGAGKSSLAPPPDHHRRSSSVPGLPASFATTGSSSSALFGSGSVPSDSSPMTRYLTANHARRSSSSFTLDLSPNLSGPLNKNRNTNPFATPFDDEHRVTIQQAPARKSMQTNPFEGVAI</sequence>
<dbReference type="EMBL" id="JBANRG010000001">
    <property type="protein sequence ID" value="KAK7473193.1"/>
    <property type="molecule type" value="Genomic_DNA"/>
</dbReference>
<comment type="function">
    <text evidence="1 10">Involved in cell fusion during mating by stabilizing the plasma membrane fusion event.</text>
</comment>
<dbReference type="InterPro" id="IPR026777">
    <property type="entry name" value="PRM1"/>
</dbReference>
<reference evidence="12 13" key="1">
    <citation type="submission" date="2024-01" db="EMBL/GenBank/DDBJ databases">
        <title>A draft genome for the cacao thread blight pathogen Marasmiellus scandens.</title>
        <authorList>
            <person name="Baruah I.K."/>
            <person name="Leung J."/>
            <person name="Bukari Y."/>
            <person name="Amoako-Attah I."/>
            <person name="Meinhardt L.W."/>
            <person name="Bailey B.A."/>
            <person name="Cohen S.P."/>
        </authorList>
    </citation>
    <scope>NUCLEOTIDE SEQUENCE [LARGE SCALE GENOMIC DNA]</scope>
    <source>
        <strain evidence="12 13">GH-19</strain>
    </source>
</reference>
<feature type="compositionally biased region" description="Polar residues" evidence="11">
    <location>
        <begin position="893"/>
        <end position="913"/>
    </location>
</feature>
<keyword evidence="13" id="KW-1185">Reference proteome</keyword>
<keyword evidence="8 10" id="KW-0472">Membrane</keyword>
<evidence type="ECO:0000256" key="11">
    <source>
        <dbReference type="SAM" id="MobiDB-lite"/>
    </source>
</evidence>
<feature type="compositionally biased region" description="Polar residues" evidence="11">
    <location>
        <begin position="1043"/>
        <end position="1068"/>
    </location>
</feature>
<evidence type="ECO:0000256" key="9">
    <source>
        <dbReference type="ARBA" id="ARBA00023180"/>
    </source>
</evidence>
<evidence type="ECO:0000256" key="10">
    <source>
        <dbReference type="RuleBase" id="RU366035"/>
    </source>
</evidence>
<feature type="transmembrane region" description="Helical" evidence="10">
    <location>
        <begin position="27"/>
        <end position="45"/>
    </location>
</feature>
<evidence type="ECO:0000256" key="3">
    <source>
        <dbReference type="ARBA" id="ARBA00010780"/>
    </source>
</evidence>
<feature type="compositionally biased region" description="Basic and acidic residues" evidence="11">
    <location>
        <begin position="771"/>
        <end position="781"/>
    </location>
</feature>
<evidence type="ECO:0000256" key="7">
    <source>
        <dbReference type="ARBA" id="ARBA00022989"/>
    </source>
</evidence>
<name>A0ABR1KC32_9AGAR</name>
<feature type="compositionally biased region" description="Pro residues" evidence="11">
    <location>
        <begin position="686"/>
        <end position="701"/>
    </location>
</feature>
<feature type="compositionally biased region" description="Polar residues" evidence="11">
    <location>
        <begin position="864"/>
        <end position="873"/>
    </location>
</feature>
<keyword evidence="6 10" id="KW-0184">Conjugation</keyword>
<evidence type="ECO:0000256" key="6">
    <source>
        <dbReference type="ARBA" id="ARBA00022971"/>
    </source>
</evidence>
<feature type="region of interest" description="Disordered" evidence="11">
    <location>
        <begin position="891"/>
        <end position="920"/>
    </location>
</feature>